<evidence type="ECO:0000313" key="4">
    <source>
        <dbReference type="Proteomes" id="UP000198723"/>
    </source>
</evidence>
<feature type="domain" description="DUF6460" evidence="2">
    <location>
        <begin position="52"/>
        <end position="87"/>
    </location>
</feature>
<dbReference type="AlphaFoldDB" id="A0A1C3XZE4"/>
<accession>A0A1C3XZE4</accession>
<proteinExistence type="predicted"/>
<dbReference type="Proteomes" id="UP000198723">
    <property type="component" value="Unassembled WGS sequence"/>
</dbReference>
<feature type="transmembrane region" description="Helical" evidence="1">
    <location>
        <begin position="63"/>
        <end position="84"/>
    </location>
</feature>
<evidence type="ECO:0000259" key="2">
    <source>
        <dbReference type="Pfam" id="PF20061"/>
    </source>
</evidence>
<sequence length="88" mass="10088">MSDQVNRFLGDSLGRTLIKLIVVSLIVGFVMTVFGLTPWNIIYGFRDFILELWYRGFAALGRVGDYLLLGATIVIPLFVILRLFSYRR</sequence>
<keyword evidence="1" id="KW-1133">Transmembrane helix</keyword>
<organism evidence="3 4">
    <name type="scientific">Rhizobium aethiopicum</name>
    <dbReference type="NCBI Taxonomy" id="1138170"/>
    <lineage>
        <taxon>Bacteria</taxon>
        <taxon>Pseudomonadati</taxon>
        <taxon>Pseudomonadota</taxon>
        <taxon>Alphaproteobacteria</taxon>
        <taxon>Hyphomicrobiales</taxon>
        <taxon>Rhizobiaceae</taxon>
        <taxon>Rhizobium/Agrobacterium group</taxon>
        <taxon>Rhizobium</taxon>
    </lineage>
</organism>
<evidence type="ECO:0000256" key="1">
    <source>
        <dbReference type="SAM" id="Phobius"/>
    </source>
</evidence>
<evidence type="ECO:0000313" key="3">
    <source>
        <dbReference type="EMBL" id="SCB57599.1"/>
    </source>
</evidence>
<feature type="transmembrane region" description="Helical" evidence="1">
    <location>
        <begin position="20"/>
        <end position="43"/>
    </location>
</feature>
<name>A0A1C3XZE4_9HYPH</name>
<dbReference type="STRING" id="1138170.GA0061105_10352"/>
<dbReference type="RefSeq" id="WP_064693689.1">
    <property type="nucleotide sequence ID" value="NZ_FMAJ01000003.1"/>
</dbReference>
<protein>
    <recommendedName>
        <fullName evidence="2">DUF6460 domain-containing protein</fullName>
    </recommendedName>
</protein>
<gene>
    <name evidence="3" type="ORF">GA0061105_10352</name>
</gene>
<reference evidence="3 4" key="1">
    <citation type="submission" date="2016-08" db="EMBL/GenBank/DDBJ databases">
        <authorList>
            <person name="Seilhamer J.J."/>
        </authorList>
    </citation>
    <scope>NUCLEOTIDE SEQUENCE [LARGE SCALE GENOMIC DNA]</scope>
    <source>
        <strain evidence="3 4">HBR26</strain>
    </source>
</reference>
<keyword evidence="1" id="KW-0812">Transmembrane</keyword>
<dbReference type="EMBL" id="FMAJ01000003">
    <property type="protein sequence ID" value="SCB57599.1"/>
    <property type="molecule type" value="Genomic_DNA"/>
</dbReference>
<keyword evidence="1" id="KW-0472">Membrane</keyword>
<dbReference type="Pfam" id="PF20061">
    <property type="entry name" value="DUF6460"/>
    <property type="match status" value="1"/>
</dbReference>
<dbReference type="InterPro" id="IPR045594">
    <property type="entry name" value="DUF6460"/>
</dbReference>